<protein>
    <submittedName>
        <fullName evidence="1">Uncharacterized protein</fullName>
    </submittedName>
</protein>
<dbReference type="Proteomes" id="UP000049578">
    <property type="component" value="Unassembled WGS sequence"/>
</dbReference>
<dbReference type="PATRIC" id="fig|119224.3.peg.1258"/>
<name>A0A0N8FX15_9STRE</name>
<organism evidence="1 2">
    <name type="scientific">Streptococcus phocae</name>
    <dbReference type="NCBI Taxonomy" id="119224"/>
    <lineage>
        <taxon>Bacteria</taxon>
        <taxon>Bacillati</taxon>
        <taxon>Bacillota</taxon>
        <taxon>Bacilli</taxon>
        <taxon>Lactobacillales</taxon>
        <taxon>Streptococcaceae</taxon>
        <taxon>Streptococcus</taxon>
    </lineage>
</organism>
<keyword evidence="2" id="KW-1185">Reference proteome</keyword>
<accession>A0A0N8FX15</accession>
<sequence>MKPKQNRQQWYKRTKRRQHLKDSLEGYLSSRFFMHGIELDELTEEEKKELVAIDSHYRRTITKIET</sequence>
<gene>
    <name evidence="1" type="ORF">AKK44_07555</name>
</gene>
<proteinExistence type="predicted"/>
<comment type="caution">
    <text evidence="1">The sequence shown here is derived from an EMBL/GenBank/DDBJ whole genome shotgun (WGS) entry which is preliminary data.</text>
</comment>
<dbReference type="AlphaFoldDB" id="A0A0N8FX15"/>
<evidence type="ECO:0000313" key="1">
    <source>
        <dbReference type="EMBL" id="KPJ21867.1"/>
    </source>
</evidence>
<reference evidence="1 2" key="1">
    <citation type="submission" date="2015-08" db="EMBL/GenBank/DDBJ databases">
        <title>Genome sequence of Streptococcus phocae subsp. phocae ATCC 51973T isolated from liver specimen obtained from seal.</title>
        <authorList>
            <person name="Avendano-Herrera R."/>
        </authorList>
    </citation>
    <scope>NUCLEOTIDE SEQUENCE [LARGE SCALE GENOMIC DNA]</scope>
    <source>
        <strain evidence="1 2">ATCC 51973</strain>
    </source>
</reference>
<evidence type="ECO:0000313" key="2">
    <source>
        <dbReference type="Proteomes" id="UP000049578"/>
    </source>
</evidence>
<dbReference type="EMBL" id="LHQM01000040">
    <property type="protein sequence ID" value="KPJ21867.1"/>
    <property type="molecule type" value="Genomic_DNA"/>
</dbReference>